<dbReference type="RefSeq" id="WP_091661971.1">
    <property type="nucleotide sequence ID" value="NZ_FONT01000005.1"/>
</dbReference>
<comment type="subcellular location">
    <subcellularLocation>
        <location evidence="1">Cell inner membrane</location>
        <topology evidence="1">Multi-pass membrane protein</topology>
    </subcellularLocation>
</comment>
<dbReference type="OrthoDB" id="9785600at2"/>
<protein>
    <submittedName>
        <fullName evidence="9">TRAP transporter, DctM subunit</fullName>
    </submittedName>
</protein>
<proteinExistence type="predicted"/>
<dbReference type="AlphaFoldDB" id="A0A1I2E3S1"/>
<organism evidence="9 10">
    <name type="scientific">Alteribacillus iranensis</name>
    <dbReference type="NCBI Taxonomy" id="930128"/>
    <lineage>
        <taxon>Bacteria</taxon>
        <taxon>Bacillati</taxon>
        <taxon>Bacillota</taxon>
        <taxon>Bacilli</taxon>
        <taxon>Bacillales</taxon>
        <taxon>Bacillaceae</taxon>
        <taxon>Alteribacillus</taxon>
    </lineage>
</organism>
<sequence length="456" mass="48463">MGSLTIGIVMAVVTLALLLTGIPIAFALGLVSVGSILLFLDITTFNMVAEFVYGSLNNFSLLAIPLFIFMGGIFARSRASSDLFETAYLWTGKVPGGLAISSVVSSALFAALSGSSPATAAAIGKVAIPQMKKRGYSNSISTGAVVAGGTLGILIPPSVTLILYGIAVEESIGQLFVAGVIPGILVVLLFCLWIYVATLLERRKAGVQSAAAVEKSESESTVSKDGDDITPSGFSWKQRFVSLLYVLPFLLLIVGVLASLYLGIATPSEAAAFGAVLALLMVIVVYRSMTWKKLMNLLLESTKESTMVLLIIAFSALIGTTMSYLHIPQDLATYITSLDMSKWLVLIIINLFLIMLGFFIPPAAIILMTTPILFPIITGLGFDPIWFGIVMTLNMEMGLITPPVGLNIFVVKGIAPDIPTNDIIRGSIPYVGLLAIGIVILTIFPSLVTWLPNLLF</sequence>
<accession>A0A1I2E3S1</accession>
<feature type="transmembrane region" description="Helical" evidence="7">
    <location>
        <begin position="243"/>
        <end position="264"/>
    </location>
</feature>
<evidence type="ECO:0000259" key="8">
    <source>
        <dbReference type="Pfam" id="PF06808"/>
    </source>
</evidence>
<dbReference type="NCBIfam" id="TIGR00786">
    <property type="entry name" value="dctM"/>
    <property type="match status" value="1"/>
</dbReference>
<name>A0A1I2E3S1_9BACI</name>
<feature type="domain" description="TRAP C4-dicarboxylate transport system permease DctM subunit" evidence="8">
    <location>
        <begin position="12"/>
        <end position="446"/>
    </location>
</feature>
<feature type="transmembrane region" description="Helical" evidence="7">
    <location>
        <begin position="343"/>
        <end position="360"/>
    </location>
</feature>
<evidence type="ECO:0000256" key="7">
    <source>
        <dbReference type="SAM" id="Phobius"/>
    </source>
</evidence>
<feature type="transmembrane region" description="Helical" evidence="7">
    <location>
        <begin position="95"/>
        <end position="123"/>
    </location>
</feature>
<evidence type="ECO:0000256" key="4">
    <source>
        <dbReference type="ARBA" id="ARBA00022692"/>
    </source>
</evidence>
<gene>
    <name evidence="9" type="ORF">SAMN05192532_10567</name>
</gene>
<feature type="transmembrane region" description="Helical" evidence="7">
    <location>
        <begin position="427"/>
        <end position="451"/>
    </location>
</feature>
<feature type="transmembrane region" description="Helical" evidence="7">
    <location>
        <begin position="372"/>
        <end position="391"/>
    </location>
</feature>
<keyword evidence="4 7" id="KW-0812">Transmembrane</keyword>
<dbReference type="GO" id="GO:0005886">
    <property type="term" value="C:plasma membrane"/>
    <property type="evidence" value="ECO:0007669"/>
    <property type="project" value="UniProtKB-SubCell"/>
</dbReference>
<feature type="transmembrane region" description="Helical" evidence="7">
    <location>
        <begin position="172"/>
        <end position="196"/>
    </location>
</feature>
<dbReference type="Pfam" id="PF06808">
    <property type="entry name" value="DctM"/>
    <property type="match status" value="1"/>
</dbReference>
<feature type="transmembrane region" description="Helical" evidence="7">
    <location>
        <begin position="307"/>
        <end position="327"/>
    </location>
</feature>
<evidence type="ECO:0000256" key="2">
    <source>
        <dbReference type="ARBA" id="ARBA00022475"/>
    </source>
</evidence>
<dbReference type="PIRSF" id="PIRSF006066">
    <property type="entry name" value="HI0050"/>
    <property type="match status" value="1"/>
</dbReference>
<feature type="transmembrane region" description="Helical" evidence="7">
    <location>
        <begin position="397"/>
        <end position="415"/>
    </location>
</feature>
<dbReference type="EMBL" id="FONT01000005">
    <property type="protein sequence ID" value="SFE87181.1"/>
    <property type="molecule type" value="Genomic_DNA"/>
</dbReference>
<feature type="transmembrane region" description="Helical" evidence="7">
    <location>
        <begin position="6"/>
        <end position="39"/>
    </location>
</feature>
<keyword evidence="10" id="KW-1185">Reference proteome</keyword>
<dbReference type="STRING" id="930128.SAMN05192532_10567"/>
<feature type="transmembrane region" description="Helical" evidence="7">
    <location>
        <begin position="144"/>
        <end position="166"/>
    </location>
</feature>
<dbReference type="PANTHER" id="PTHR33362:SF5">
    <property type="entry name" value="C4-DICARBOXYLATE TRAP TRANSPORTER LARGE PERMEASE PROTEIN DCTM"/>
    <property type="match status" value="1"/>
</dbReference>
<evidence type="ECO:0000256" key="1">
    <source>
        <dbReference type="ARBA" id="ARBA00004429"/>
    </source>
</evidence>
<feature type="transmembrane region" description="Helical" evidence="7">
    <location>
        <begin position="270"/>
        <end position="286"/>
    </location>
</feature>
<keyword evidence="2" id="KW-1003">Cell membrane</keyword>
<keyword evidence="5 7" id="KW-1133">Transmembrane helix</keyword>
<dbReference type="GO" id="GO:0022857">
    <property type="term" value="F:transmembrane transporter activity"/>
    <property type="evidence" value="ECO:0007669"/>
    <property type="project" value="TreeGrafter"/>
</dbReference>
<dbReference type="InterPro" id="IPR010656">
    <property type="entry name" value="DctM"/>
</dbReference>
<evidence type="ECO:0000313" key="9">
    <source>
        <dbReference type="EMBL" id="SFE87181.1"/>
    </source>
</evidence>
<reference evidence="9 10" key="1">
    <citation type="submission" date="2016-10" db="EMBL/GenBank/DDBJ databases">
        <authorList>
            <person name="de Groot N.N."/>
        </authorList>
    </citation>
    <scope>NUCLEOTIDE SEQUENCE [LARGE SCALE GENOMIC DNA]</scope>
    <source>
        <strain evidence="9 10">DSM 23995</strain>
    </source>
</reference>
<feature type="transmembrane region" description="Helical" evidence="7">
    <location>
        <begin position="51"/>
        <end position="75"/>
    </location>
</feature>
<keyword evidence="6 7" id="KW-0472">Membrane</keyword>
<dbReference type="PANTHER" id="PTHR33362">
    <property type="entry name" value="SIALIC ACID TRAP TRANSPORTER PERMEASE PROTEIN SIAT-RELATED"/>
    <property type="match status" value="1"/>
</dbReference>
<keyword evidence="3" id="KW-0997">Cell inner membrane</keyword>
<dbReference type="Proteomes" id="UP000199516">
    <property type="component" value="Unassembled WGS sequence"/>
</dbReference>
<evidence type="ECO:0000256" key="5">
    <source>
        <dbReference type="ARBA" id="ARBA00022989"/>
    </source>
</evidence>
<dbReference type="InterPro" id="IPR004681">
    <property type="entry name" value="TRAP_DctM"/>
</dbReference>
<evidence type="ECO:0000256" key="6">
    <source>
        <dbReference type="ARBA" id="ARBA00023136"/>
    </source>
</evidence>
<evidence type="ECO:0000256" key="3">
    <source>
        <dbReference type="ARBA" id="ARBA00022519"/>
    </source>
</evidence>
<evidence type="ECO:0000313" key="10">
    <source>
        <dbReference type="Proteomes" id="UP000199516"/>
    </source>
</evidence>